<dbReference type="InterPro" id="IPR036640">
    <property type="entry name" value="ABC1_TM_sf"/>
</dbReference>
<keyword evidence="4" id="KW-0067">ATP-binding</keyword>
<feature type="domain" description="ABC transmembrane type-1" evidence="9">
    <location>
        <begin position="25"/>
        <end position="302"/>
    </location>
</feature>
<feature type="transmembrane region" description="Helical" evidence="7">
    <location>
        <begin position="23"/>
        <end position="49"/>
    </location>
</feature>
<evidence type="ECO:0000256" key="4">
    <source>
        <dbReference type="ARBA" id="ARBA00022840"/>
    </source>
</evidence>
<keyword evidence="6 7" id="KW-0472">Membrane</keyword>
<dbReference type="InterPro" id="IPR003593">
    <property type="entry name" value="AAA+_ATPase"/>
</dbReference>
<dbReference type="STRING" id="83219.PM02_02755"/>
<protein>
    <submittedName>
        <fullName evidence="10">Peptide ABC transporter ATPase</fullName>
    </submittedName>
</protein>
<dbReference type="Pfam" id="PF00664">
    <property type="entry name" value="ABC_membrane"/>
    <property type="match status" value="1"/>
</dbReference>
<dbReference type="GO" id="GO:0030256">
    <property type="term" value="C:type I protein secretion system complex"/>
    <property type="evidence" value="ECO:0007669"/>
    <property type="project" value="InterPro"/>
</dbReference>
<dbReference type="PROSITE" id="PS50929">
    <property type="entry name" value="ABC_TM1F"/>
    <property type="match status" value="1"/>
</dbReference>
<gene>
    <name evidence="10" type="ORF">PM02_02755</name>
</gene>
<dbReference type="InterPro" id="IPR039421">
    <property type="entry name" value="Type_1_exporter"/>
</dbReference>
<keyword evidence="3" id="KW-0547">Nucleotide-binding</keyword>
<dbReference type="InterPro" id="IPR011527">
    <property type="entry name" value="ABC1_TM_dom"/>
</dbReference>
<feature type="domain" description="ABC transporter" evidence="8">
    <location>
        <begin position="333"/>
        <end position="569"/>
    </location>
</feature>
<dbReference type="SMART" id="SM00382">
    <property type="entry name" value="AAA"/>
    <property type="match status" value="1"/>
</dbReference>
<dbReference type="NCBIfam" id="TIGR01842">
    <property type="entry name" value="type_I_sec_PrtD"/>
    <property type="match status" value="1"/>
</dbReference>
<dbReference type="PANTHER" id="PTHR43394:SF1">
    <property type="entry name" value="ATP-BINDING CASSETTE SUB-FAMILY B MEMBER 10, MITOCHONDRIAL"/>
    <property type="match status" value="1"/>
</dbReference>
<dbReference type="InterPro" id="IPR017871">
    <property type="entry name" value="ABC_transporter-like_CS"/>
</dbReference>
<feature type="transmembrane region" description="Helical" evidence="7">
    <location>
        <begin position="135"/>
        <end position="155"/>
    </location>
</feature>
<dbReference type="GO" id="GO:0015421">
    <property type="term" value="F:ABC-type oligopeptide transporter activity"/>
    <property type="evidence" value="ECO:0007669"/>
    <property type="project" value="TreeGrafter"/>
</dbReference>
<dbReference type="Gene3D" id="3.40.50.300">
    <property type="entry name" value="P-loop containing nucleotide triphosphate hydrolases"/>
    <property type="match status" value="1"/>
</dbReference>
<dbReference type="InterPro" id="IPR027417">
    <property type="entry name" value="P-loop_NTPase"/>
</dbReference>
<dbReference type="Proteomes" id="UP000027337">
    <property type="component" value="Unassembled WGS sequence"/>
</dbReference>
<keyword evidence="11" id="KW-1185">Reference proteome</keyword>
<sequence length="578" mass="60970">MKSGAIKRGEAELRRVRGRSRSLYLVVVVFSLFANLLLLTGPVFMLQVYDRVLGSGSQETLVALSGLVLFLFCILGLLDHLRGRIMTRIGLRFQADLEKRVLDAVLRKSALLPDDGTRQGLRDLDAVRRLITSPVLIAVFDLPWTPLFFAAIFAFHPVLGMGALAGAVLLVLATIANQILSRDPQAKADLAAQAAEVIESQARAEAETVHALGMADAVFHRWQDARAAAVTNQLAVADIGGGFGVLTRTLRLALQSVMLGLGAWLVLRGQMSGGAMIAGSVLMGRAIAPVEALLNHWPVLQQGRKGWCSLAALLGEVGAPPPRIDLPTPAARLSVDALTVVPPGHKGATLKSVSFELEPGQAVGVIGPSASGKSTLARAVMGAWPMAGGQVRLDGATVGQYGPQTLGGYIGYLPQKPTLFDGTIAQNIARLRQDAEDSKVVIAAQKAAAHDMILALPQGYDTVIDAGQVRLSGGQIQRIGLARALYDDPVLLILDEPNANLDNSGSLALNHAVRQMKDNGKAVLIMAHRPAAIQECDMLLVLDGGMSVAFGPKNEVLAGMVKNAGAIQQVPAQAGGLK</sequence>
<dbReference type="GO" id="GO:0030253">
    <property type="term" value="P:protein secretion by the type I secretion system"/>
    <property type="evidence" value="ECO:0007669"/>
    <property type="project" value="InterPro"/>
</dbReference>
<accession>A0A061SWT7</accession>
<dbReference type="GO" id="GO:0005886">
    <property type="term" value="C:plasma membrane"/>
    <property type="evidence" value="ECO:0007669"/>
    <property type="project" value="UniProtKB-SubCell"/>
</dbReference>
<evidence type="ECO:0000313" key="11">
    <source>
        <dbReference type="Proteomes" id="UP000027337"/>
    </source>
</evidence>
<dbReference type="GO" id="GO:0005524">
    <property type="term" value="F:ATP binding"/>
    <property type="evidence" value="ECO:0007669"/>
    <property type="project" value="UniProtKB-KW"/>
</dbReference>
<keyword evidence="5 7" id="KW-1133">Transmembrane helix</keyword>
<dbReference type="InterPro" id="IPR003439">
    <property type="entry name" value="ABC_transporter-like_ATP-bd"/>
</dbReference>
<keyword evidence="2 7" id="KW-0812">Transmembrane</keyword>
<feature type="transmembrane region" description="Helical" evidence="7">
    <location>
        <begin position="61"/>
        <end position="78"/>
    </location>
</feature>
<comment type="subcellular location">
    <subcellularLocation>
        <location evidence="1">Cell membrane</location>
        <topology evidence="1">Multi-pass membrane protein</topology>
    </subcellularLocation>
</comment>
<dbReference type="Pfam" id="PF00005">
    <property type="entry name" value="ABC_tran"/>
    <property type="match status" value="1"/>
</dbReference>
<dbReference type="PANTHER" id="PTHR43394">
    <property type="entry name" value="ATP-DEPENDENT PERMEASE MDL1, MITOCHONDRIAL"/>
    <property type="match status" value="1"/>
</dbReference>
<evidence type="ECO:0000256" key="7">
    <source>
        <dbReference type="SAM" id="Phobius"/>
    </source>
</evidence>
<evidence type="ECO:0000259" key="8">
    <source>
        <dbReference type="PROSITE" id="PS50893"/>
    </source>
</evidence>
<evidence type="ECO:0000256" key="3">
    <source>
        <dbReference type="ARBA" id="ARBA00022741"/>
    </source>
</evidence>
<dbReference type="SUPFAM" id="SSF90123">
    <property type="entry name" value="ABC transporter transmembrane region"/>
    <property type="match status" value="1"/>
</dbReference>
<dbReference type="SUPFAM" id="SSF52540">
    <property type="entry name" value="P-loop containing nucleoside triphosphate hydrolases"/>
    <property type="match status" value="1"/>
</dbReference>
<dbReference type="EMBL" id="JEMU01000002">
    <property type="protein sequence ID" value="KAJ04384.1"/>
    <property type="molecule type" value="Genomic_DNA"/>
</dbReference>
<dbReference type="AlphaFoldDB" id="A0A061SWT7"/>
<reference evidence="10 11" key="1">
    <citation type="journal article" date="2014" name="Genome Announc.">
        <title>Draft Genome Sequences of Two Isolates of the Roseobacter Group, Sulfitobacter sp. Strains 3SOLIMAR09 and 1FIGIMAR09, from Harbors of Mallorca Island (Mediterranean Sea).</title>
        <authorList>
            <person name="Mas-Llado M."/>
            <person name="Pina-Villalonga J.M."/>
            <person name="Brunet-Galmes I."/>
            <person name="Nogales B."/>
            <person name="Bosch R."/>
        </authorList>
    </citation>
    <scope>NUCLEOTIDE SEQUENCE [LARGE SCALE GENOMIC DNA]</scope>
    <source>
        <strain evidence="10 11">1FIGIMAR09</strain>
    </source>
</reference>
<dbReference type="GO" id="GO:0016887">
    <property type="term" value="F:ATP hydrolysis activity"/>
    <property type="evidence" value="ECO:0007669"/>
    <property type="project" value="InterPro"/>
</dbReference>
<evidence type="ECO:0000313" key="10">
    <source>
        <dbReference type="EMBL" id="KAJ04384.1"/>
    </source>
</evidence>
<feature type="transmembrane region" description="Helical" evidence="7">
    <location>
        <begin position="161"/>
        <end position="180"/>
    </location>
</feature>
<proteinExistence type="predicted"/>
<dbReference type="PROSITE" id="PS00211">
    <property type="entry name" value="ABC_TRANSPORTER_1"/>
    <property type="match status" value="1"/>
</dbReference>
<dbReference type="PROSITE" id="PS50893">
    <property type="entry name" value="ABC_TRANSPORTER_2"/>
    <property type="match status" value="1"/>
</dbReference>
<evidence type="ECO:0000256" key="6">
    <source>
        <dbReference type="ARBA" id="ARBA00023136"/>
    </source>
</evidence>
<comment type="caution">
    <text evidence="10">The sequence shown here is derived from an EMBL/GenBank/DDBJ whole genome shotgun (WGS) entry which is preliminary data.</text>
</comment>
<name>A0A061SWT7_9RHOB</name>
<evidence type="ECO:0000256" key="1">
    <source>
        <dbReference type="ARBA" id="ARBA00004651"/>
    </source>
</evidence>
<evidence type="ECO:0000259" key="9">
    <source>
        <dbReference type="PROSITE" id="PS50929"/>
    </source>
</evidence>
<dbReference type="InterPro" id="IPR010128">
    <property type="entry name" value="ATPase_T1SS_PrtD-like"/>
</dbReference>
<dbReference type="RefSeq" id="WP_037904947.1">
    <property type="nucleotide sequence ID" value="NZ_JEMU01000002.1"/>
</dbReference>
<dbReference type="eggNOG" id="COG4618">
    <property type="taxonomic scope" value="Bacteria"/>
</dbReference>
<evidence type="ECO:0000256" key="2">
    <source>
        <dbReference type="ARBA" id="ARBA00022692"/>
    </source>
</evidence>
<evidence type="ECO:0000256" key="5">
    <source>
        <dbReference type="ARBA" id="ARBA00022989"/>
    </source>
</evidence>
<organism evidence="10 11">
    <name type="scientific">Sulfitobacter mediterraneus</name>
    <dbReference type="NCBI Taxonomy" id="83219"/>
    <lineage>
        <taxon>Bacteria</taxon>
        <taxon>Pseudomonadati</taxon>
        <taxon>Pseudomonadota</taxon>
        <taxon>Alphaproteobacteria</taxon>
        <taxon>Rhodobacterales</taxon>
        <taxon>Roseobacteraceae</taxon>
        <taxon>Sulfitobacter</taxon>
    </lineage>
</organism>
<dbReference type="Gene3D" id="1.20.1560.10">
    <property type="entry name" value="ABC transporter type 1, transmembrane domain"/>
    <property type="match status" value="1"/>
</dbReference>